<dbReference type="InterPro" id="IPR054346">
    <property type="entry name" value="ARPP-2"/>
</dbReference>
<organism evidence="2 3">
    <name type="scientific">Sorangium atrum</name>
    <dbReference type="NCBI Taxonomy" id="2995308"/>
    <lineage>
        <taxon>Bacteria</taxon>
        <taxon>Pseudomonadati</taxon>
        <taxon>Myxococcota</taxon>
        <taxon>Polyangia</taxon>
        <taxon>Polyangiales</taxon>
        <taxon>Polyangiaceae</taxon>
        <taxon>Sorangium</taxon>
    </lineage>
</organism>
<evidence type="ECO:0000313" key="2">
    <source>
        <dbReference type="EMBL" id="MDC0683449.1"/>
    </source>
</evidence>
<name>A0ABT5CAI3_9BACT</name>
<keyword evidence="3" id="KW-1185">Reference proteome</keyword>
<protein>
    <recommendedName>
        <fullName evidence="1">ARG and Rhodanese-Phosphatase-superfamily-associated domain-containing protein</fullName>
    </recommendedName>
</protein>
<evidence type="ECO:0000259" key="1">
    <source>
        <dbReference type="Pfam" id="PF22549"/>
    </source>
</evidence>
<sequence length="394" mass="43474">MAKAPALLRSLSLRGLSATHAQVFAGVRLVPLLRDAPRDDLRIAGRRHDDAWSIVNLGDGRAYCSYVPHALVIGWTDDGSPVASYGAALAGPEVRNPLSKWGCGVQLLHRMARREVRGEDPAERNRLRLLPLHLAMEGFLALHFNAPEIAWSEYSRRAISRGLDPRTEMSLSGRAIPSLEDALRVFEIHEGQCGVLLFVGELLASVFVVSHPDDYRALHRTLIEDFYEQTLLYAARHNGDSQALEHTFDAARIGSLDDLRAALGRARAEAGALHVDTAAGLLGRPIAAERVYRAGPFSLQRFMTELDPALDNHIGEAIVREDGTLEYAKTYRLAAGQVRRARLLQQLSAHGWNLDATAAALRTTRDQLIRRIDGEGFGYLIAEHVLKAALKRTK</sequence>
<proteinExistence type="predicted"/>
<dbReference type="Pfam" id="PF22549">
    <property type="entry name" value="ARPP-2"/>
    <property type="match status" value="1"/>
</dbReference>
<dbReference type="Proteomes" id="UP001217485">
    <property type="component" value="Unassembled WGS sequence"/>
</dbReference>
<feature type="domain" description="ARG and Rhodanese-Phosphatase-superfamily-associated" evidence="1">
    <location>
        <begin position="11"/>
        <end position="295"/>
    </location>
</feature>
<dbReference type="EMBL" id="JAQNDK010000004">
    <property type="protein sequence ID" value="MDC0683449.1"/>
    <property type="molecule type" value="Genomic_DNA"/>
</dbReference>
<reference evidence="2 3" key="1">
    <citation type="submission" date="2023-01" db="EMBL/GenBank/DDBJ databases">
        <title>Minimal conservation of predation-associated metabolite biosynthetic gene clusters underscores biosynthetic potential of Myxococcota including descriptions for ten novel species: Archangium lansinium sp. nov., Myxococcus landrumus sp. nov., Nannocystis bai.</title>
        <authorList>
            <person name="Ahearne A."/>
            <person name="Stevens C."/>
            <person name="Dowd S."/>
        </authorList>
    </citation>
    <scope>NUCLEOTIDE SEQUENCE [LARGE SCALE GENOMIC DNA]</scope>
    <source>
        <strain evidence="2 3">WIWO2</strain>
    </source>
</reference>
<evidence type="ECO:0000313" key="3">
    <source>
        <dbReference type="Proteomes" id="UP001217485"/>
    </source>
</evidence>
<dbReference type="RefSeq" id="WP_272101589.1">
    <property type="nucleotide sequence ID" value="NZ_JAQNDK010000004.1"/>
</dbReference>
<comment type="caution">
    <text evidence="2">The sequence shown here is derived from an EMBL/GenBank/DDBJ whole genome shotgun (WGS) entry which is preliminary data.</text>
</comment>
<accession>A0ABT5CAI3</accession>
<gene>
    <name evidence="2" type="ORF">POL72_37315</name>
</gene>